<evidence type="ECO:0000313" key="19">
    <source>
        <dbReference type="Proteomes" id="UP001228113"/>
    </source>
</evidence>
<evidence type="ECO:0000256" key="2">
    <source>
        <dbReference type="ARBA" id="ARBA00005582"/>
    </source>
</evidence>
<dbReference type="Pfam" id="PF00293">
    <property type="entry name" value="NUDIX"/>
    <property type="match status" value="1"/>
</dbReference>
<dbReference type="GO" id="GO:0006281">
    <property type="term" value="P:DNA repair"/>
    <property type="evidence" value="ECO:0007669"/>
    <property type="project" value="UniProtKB-KW"/>
</dbReference>
<sequence>MTPLQVSLALVIDGGRFFVQRRDPAARRFPGLWEFPGGKAEPGETPREALLRELREELDWEPAAVAPLPTVTYTYPGLRVVFSVFACAGPGSPATHLGWARLTRAQVAALPMPEANRNLLPLLDRAEQELRKISAGAENWP</sequence>
<dbReference type="AlphaFoldDB" id="A0AA48KDU8"/>
<dbReference type="KEGG" id="msea:METESE_16600"/>
<organism evidence="18 19">
    <name type="scientific">Mesoterricola sediminis</name>
    <dbReference type="NCBI Taxonomy" id="2927980"/>
    <lineage>
        <taxon>Bacteria</taxon>
        <taxon>Pseudomonadati</taxon>
        <taxon>Acidobacteriota</taxon>
        <taxon>Holophagae</taxon>
        <taxon>Holophagales</taxon>
        <taxon>Holophagaceae</taxon>
        <taxon>Mesoterricola</taxon>
    </lineage>
</organism>
<proteinExistence type="inferred from homology"/>
<keyword evidence="6" id="KW-0227">DNA damage</keyword>
<dbReference type="GO" id="GO:0035539">
    <property type="term" value="F:8-oxo-7,8-dihydrodeoxyguanosine triphosphate pyrophosphatase activity"/>
    <property type="evidence" value="ECO:0007669"/>
    <property type="project" value="UniProtKB-EC"/>
</dbReference>
<evidence type="ECO:0000256" key="14">
    <source>
        <dbReference type="ARBA" id="ARBA00041592"/>
    </source>
</evidence>
<evidence type="ECO:0000256" key="7">
    <source>
        <dbReference type="ARBA" id="ARBA00022801"/>
    </source>
</evidence>
<keyword evidence="3" id="KW-0515">Mutator protein</keyword>
<evidence type="ECO:0000256" key="9">
    <source>
        <dbReference type="ARBA" id="ARBA00023204"/>
    </source>
</evidence>
<dbReference type="EMBL" id="AP027081">
    <property type="protein sequence ID" value="BDU76702.1"/>
    <property type="molecule type" value="Genomic_DNA"/>
</dbReference>
<dbReference type="CDD" id="cd03425">
    <property type="entry name" value="NUDIX_MutT_NudA_like"/>
    <property type="match status" value="1"/>
</dbReference>
<dbReference type="PROSITE" id="PS51462">
    <property type="entry name" value="NUDIX"/>
    <property type="match status" value="1"/>
</dbReference>
<keyword evidence="7" id="KW-0378">Hydrolase</keyword>
<evidence type="ECO:0000256" key="13">
    <source>
        <dbReference type="ARBA" id="ARBA00040794"/>
    </source>
</evidence>
<keyword evidence="8" id="KW-0460">Magnesium</keyword>
<keyword evidence="19" id="KW-1185">Reference proteome</keyword>
<dbReference type="InterPro" id="IPR047127">
    <property type="entry name" value="MutT-like"/>
</dbReference>
<dbReference type="PANTHER" id="PTHR47707:SF1">
    <property type="entry name" value="NUDIX HYDROLASE FAMILY PROTEIN"/>
    <property type="match status" value="1"/>
</dbReference>
<dbReference type="GO" id="GO:0008413">
    <property type="term" value="F:8-oxo-7,8-dihydroguanosine triphosphate pyrophosphatase activity"/>
    <property type="evidence" value="ECO:0007669"/>
    <property type="project" value="TreeGrafter"/>
</dbReference>
<keyword evidence="9" id="KW-0234">DNA repair</keyword>
<keyword evidence="4" id="KW-0235">DNA replication</keyword>
<comment type="cofactor">
    <cofactor evidence="1">
        <name>Mg(2+)</name>
        <dbReference type="ChEBI" id="CHEBI:18420"/>
    </cofactor>
</comment>
<dbReference type="GO" id="GO:0046872">
    <property type="term" value="F:metal ion binding"/>
    <property type="evidence" value="ECO:0007669"/>
    <property type="project" value="UniProtKB-KW"/>
</dbReference>
<reference evidence="18" key="1">
    <citation type="journal article" date="2023" name="Int. J. Syst. Evol. Microbiol.">
        <title>Mesoterricola silvestris gen. nov., sp. nov., Mesoterricola sediminis sp. nov., Geothrix oryzae sp. nov., Geothrix edaphica sp. nov., Geothrix rubra sp. nov., and Geothrix limicola sp. nov., six novel members of Acidobacteriota isolated from soils.</title>
        <authorList>
            <person name="Itoh H."/>
            <person name="Sugisawa Y."/>
            <person name="Mise K."/>
            <person name="Xu Z."/>
            <person name="Kuniyasu M."/>
            <person name="Ushijima N."/>
            <person name="Kawano K."/>
            <person name="Kobayashi E."/>
            <person name="Shiratori Y."/>
            <person name="Masuda Y."/>
            <person name="Senoo K."/>
        </authorList>
    </citation>
    <scope>NUCLEOTIDE SEQUENCE</scope>
    <source>
        <strain evidence="18">W786</strain>
    </source>
</reference>
<name>A0AA48KDU8_9BACT</name>
<feature type="domain" description="Nudix hydrolase" evidence="17">
    <location>
        <begin position="1"/>
        <end position="124"/>
    </location>
</feature>
<accession>A0AA48KDU8</accession>
<dbReference type="RefSeq" id="WP_243334397.1">
    <property type="nucleotide sequence ID" value="NZ_AP027081.1"/>
</dbReference>
<dbReference type="GO" id="GO:0044715">
    <property type="term" value="F:8-oxo-dGDP phosphatase activity"/>
    <property type="evidence" value="ECO:0007669"/>
    <property type="project" value="TreeGrafter"/>
</dbReference>
<evidence type="ECO:0000256" key="4">
    <source>
        <dbReference type="ARBA" id="ARBA00022705"/>
    </source>
</evidence>
<dbReference type="Proteomes" id="UP001228113">
    <property type="component" value="Chromosome"/>
</dbReference>
<dbReference type="GO" id="GO:0044716">
    <property type="term" value="F:8-oxo-GDP phosphatase activity"/>
    <property type="evidence" value="ECO:0007669"/>
    <property type="project" value="TreeGrafter"/>
</dbReference>
<dbReference type="PANTHER" id="PTHR47707">
    <property type="entry name" value="8-OXO-DGTP DIPHOSPHATASE"/>
    <property type="match status" value="1"/>
</dbReference>
<evidence type="ECO:0000259" key="17">
    <source>
        <dbReference type="PROSITE" id="PS51462"/>
    </source>
</evidence>
<protein>
    <recommendedName>
        <fullName evidence="13">8-oxo-dGTP diphosphatase</fullName>
        <ecNumber evidence="12">3.6.1.55</ecNumber>
    </recommendedName>
    <alternativeName>
        <fullName evidence="16">7,8-dihydro-8-oxoguanine-triphosphatase</fullName>
    </alternativeName>
    <alternativeName>
        <fullName evidence="15">Mutator protein MutT</fullName>
    </alternativeName>
    <alternativeName>
        <fullName evidence="14">dGTP pyrophosphohydrolase</fullName>
    </alternativeName>
</protein>
<dbReference type="PRINTS" id="PR00502">
    <property type="entry name" value="NUDIXFAMILY"/>
</dbReference>
<evidence type="ECO:0000256" key="12">
    <source>
        <dbReference type="ARBA" id="ARBA00038905"/>
    </source>
</evidence>
<evidence type="ECO:0000256" key="3">
    <source>
        <dbReference type="ARBA" id="ARBA00022457"/>
    </source>
</evidence>
<comment type="catalytic activity">
    <reaction evidence="11">
        <text>8-oxo-GTP + H2O = 8-oxo-GMP + diphosphate + H(+)</text>
        <dbReference type="Rhea" id="RHEA:67616"/>
        <dbReference type="ChEBI" id="CHEBI:15377"/>
        <dbReference type="ChEBI" id="CHEBI:15378"/>
        <dbReference type="ChEBI" id="CHEBI:33019"/>
        <dbReference type="ChEBI" id="CHEBI:143553"/>
        <dbReference type="ChEBI" id="CHEBI:145694"/>
    </reaction>
</comment>
<gene>
    <name evidence="18" type="ORF">METESE_16600</name>
</gene>
<dbReference type="SUPFAM" id="SSF55811">
    <property type="entry name" value="Nudix"/>
    <property type="match status" value="1"/>
</dbReference>
<evidence type="ECO:0000256" key="16">
    <source>
        <dbReference type="ARBA" id="ARBA00042798"/>
    </source>
</evidence>
<evidence type="ECO:0000313" key="18">
    <source>
        <dbReference type="EMBL" id="BDU76702.1"/>
    </source>
</evidence>
<evidence type="ECO:0000256" key="6">
    <source>
        <dbReference type="ARBA" id="ARBA00022763"/>
    </source>
</evidence>
<dbReference type="Gene3D" id="3.90.79.10">
    <property type="entry name" value="Nucleoside Triphosphate Pyrophosphohydrolase"/>
    <property type="match status" value="1"/>
</dbReference>
<evidence type="ECO:0000256" key="5">
    <source>
        <dbReference type="ARBA" id="ARBA00022723"/>
    </source>
</evidence>
<dbReference type="GO" id="GO:0006260">
    <property type="term" value="P:DNA replication"/>
    <property type="evidence" value="ECO:0007669"/>
    <property type="project" value="UniProtKB-KW"/>
</dbReference>
<dbReference type="InterPro" id="IPR000086">
    <property type="entry name" value="NUDIX_hydrolase_dom"/>
</dbReference>
<keyword evidence="5" id="KW-0479">Metal-binding</keyword>
<dbReference type="InterPro" id="IPR015797">
    <property type="entry name" value="NUDIX_hydrolase-like_dom_sf"/>
</dbReference>
<evidence type="ECO:0000256" key="15">
    <source>
        <dbReference type="ARBA" id="ARBA00041979"/>
    </source>
</evidence>
<evidence type="ECO:0000256" key="8">
    <source>
        <dbReference type="ARBA" id="ARBA00022842"/>
    </source>
</evidence>
<evidence type="ECO:0000256" key="1">
    <source>
        <dbReference type="ARBA" id="ARBA00001946"/>
    </source>
</evidence>
<evidence type="ECO:0000256" key="11">
    <source>
        <dbReference type="ARBA" id="ARBA00036904"/>
    </source>
</evidence>
<dbReference type="EC" id="3.6.1.55" evidence="12"/>
<dbReference type="InterPro" id="IPR020476">
    <property type="entry name" value="Nudix_hydrolase"/>
</dbReference>
<evidence type="ECO:0000256" key="10">
    <source>
        <dbReference type="ARBA" id="ARBA00035861"/>
    </source>
</evidence>
<comment type="similarity">
    <text evidence="2">Belongs to the Nudix hydrolase family.</text>
</comment>
<comment type="catalytic activity">
    <reaction evidence="10">
        <text>8-oxo-dGTP + H2O = 8-oxo-dGMP + diphosphate + H(+)</text>
        <dbReference type="Rhea" id="RHEA:31575"/>
        <dbReference type="ChEBI" id="CHEBI:15377"/>
        <dbReference type="ChEBI" id="CHEBI:15378"/>
        <dbReference type="ChEBI" id="CHEBI:33019"/>
        <dbReference type="ChEBI" id="CHEBI:63224"/>
        <dbReference type="ChEBI" id="CHEBI:77896"/>
        <dbReference type="EC" id="3.6.1.55"/>
    </reaction>
</comment>